<evidence type="ECO:0000313" key="2">
    <source>
        <dbReference type="EMBL" id="VGO17753.1"/>
    </source>
</evidence>
<dbReference type="Pfam" id="PF04313">
    <property type="entry name" value="HSDR_N"/>
    <property type="match status" value="1"/>
</dbReference>
<dbReference type="SMART" id="SM00487">
    <property type="entry name" value="DEXDc"/>
    <property type="match status" value="1"/>
</dbReference>
<dbReference type="InterPro" id="IPR013670">
    <property type="entry name" value="EcoEI_R_C_dom"/>
</dbReference>
<dbReference type="Pfam" id="PF08463">
    <property type="entry name" value="EcoEI_R_C"/>
    <property type="match status" value="1"/>
</dbReference>
<dbReference type="InterPro" id="IPR050742">
    <property type="entry name" value="Helicase_Restrict-Modif_Enz"/>
</dbReference>
<dbReference type="InterPro" id="IPR006935">
    <property type="entry name" value="Helicase/UvrB_N"/>
</dbReference>
<dbReference type="InterPro" id="IPR007409">
    <property type="entry name" value="Restrct_endonuc_type1_HsdR_N"/>
</dbReference>
<dbReference type="InterPro" id="IPR027417">
    <property type="entry name" value="P-loop_NTPase"/>
</dbReference>
<dbReference type="Proteomes" id="UP000366872">
    <property type="component" value="Unassembled WGS sequence"/>
</dbReference>
<dbReference type="PROSITE" id="PS51192">
    <property type="entry name" value="HELICASE_ATP_BIND_1"/>
    <property type="match status" value="1"/>
</dbReference>
<dbReference type="PANTHER" id="PTHR47396:SF1">
    <property type="entry name" value="ATP-DEPENDENT HELICASE IRC3-RELATED"/>
    <property type="match status" value="1"/>
</dbReference>
<dbReference type="RefSeq" id="WP_136083230.1">
    <property type="nucleotide sequence ID" value="NZ_CAAHFG010000005.1"/>
</dbReference>
<dbReference type="SUPFAM" id="SSF52540">
    <property type="entry name" value="P-loop containing nucleoside triphosphate hydrolases"/>
    <property type="match status" value="2"/>
</dbReference>
<dbReference type="GO" id="GO:0009035">
    <property type="term" value="F:type I site-specific deoxyribonuclease activity"/>
    <property type="evidence" value="ECO:0007669"/>
    <property type="project" value="UniProtKB-EC"/>
</dbReference>
<dbReference type="CDD" id="cd18799">
    <property type="entry name" value="SF2_C_EcoAI-like"/>
    <property type="match status" value="1"/>
</dbReference>
<dbReference type="Gene3D" id="3.90.1570.30">
    <property type="match status" value="1"/>
</dbReference>
<dbReference type="InterPro" id="IPR014001">
    <property type="entry name" value="Helicase_ATP-bd"/>
</dbReference>
<evidence type="ECO:0000259" key="1">
    <source>
        <dbReference type="PROSITE" id="PS51192"/>
    </source>
</evidence>
<protein>
    <submittedName>
        <fullName evidence="2">Type-1 restriction enzyme R protein</fullName>
    </submittedName>
</protein>
<accession>A0A6C2UD26</accession>
<dbReference type="Pfam" id="PF04851">
    <property type="entry name" value="ResIII"/>
    <property type="match status" value="1"/>
</dbReference>
<dbReference type="GO" id="GO:0005524">
    <property type="term" value="F:ATP binding"/>
    <property type="evidence" value="ECO:0007669"/>
    <property type="project" value="UniProtKB-KW"/>
</dbReference>
<dbReference type="EMBL" id="CAAHFG010000005">
    <property type="protein sequence ID" value="VGO17753.1"/>
    <property type="molecule type" value="Genomic_DNA"/>
</dbReference>
<dbReference type="Gene3D" id="3.40.50.300">
    <property type="entry name" value="P-loop containing nucleotide triphosphate hydrolases"/>
    <property type="match status" value="2"/>
</dbReference>
<dbReference type="GO" id="GO:0003677">
    <property type="term" value="F:DNA binding"/>
    <property type="evidence" value="ECO:0007669"/>
    <property type="project" value="UniProtKB-KW"/>
</dbReference>
<keyword evidence="3" id="KW-1185">Reference proteome</keyword>
<sequence length="931" mass="104592">MTNQNPEQVARENIDRMLVDAGWLVQDYKALNLGAGPGIAVREVTLKSGRCDYLLLVDRQPVGVIEAKKEGTTLSTVAEQSGRYGENLPDFFQIEGQLPFYYESTGIETYFRDERDPEPRSRRVFSFHQPETFSKWLAKDTTLRERLANMPSDHPLNTDGMRACQIEAITNLECSFAENHSRALIQMATGAGKTYTACAFVHRLIRHGGAKRVLFLVDRANLGRQAKGEFDQYVMPDTGRKFTEEYNVQHLTSNKLDSVSRVTICTIQRLYSMLRGEELEEDIDEKSGFELAQADNRPKEVAYNPTIPIEAFDFIVTDECHRSIYGLWRQVLEYFDAFLVGLTATPSKQTIGFFDQNLVMEYNHDRAVADGVNVGYEVYRIKTKVTEQGSKVDKGFYVDKRHKETRAVRWEKLDEDLAYASNQLDRSVVNPSQIRTVLTAFKVALATEIFPGRKMVPKTLIFAKDDSHAEDIVHAVRDVFGKGNDFSKKITYQSKHPETGKPAKGEELIAQFRTSPQLRIAVTVDMVATGTDIKPLECLLFMRDVRSRVYFEQMKGRGTRVLTSTDLQSVSGADAHAKTHFIIVDAVGVCESDKTDSRPLERKRTVAFDKLMLGVAMGKRDEDTLTSLAGRLAKLDREVTKEQAEEITELAGGRTLSDMAGGLLDAVNPDKIAEKAAGPGAEPQEVAEEDFEAARKELIDEACSPFDSPELRENLVKAKQELEQTIDTVTIDEVIEEGTGFDATAKEKAAGLVTSFREYIEEHRAEIEALQILYSRPYKKRLTERMLKELEAKLKEPFGPVPVDSVWNAFERIEGRSVKGRKSVAHRFADLVPLISHALEQQPVLKPFAESVEERFNDWLMDKAKAGATFTPDQLAWLNMIRDHIATSLSIETDDFDYAPFTQEGGLGKAALLFGSDLHSILEELNGTLVA</sequence>
<feature type="domain" description="Helicase ATP-binding" evidence="1">
    <location>
        <begin position="174"/>
        <end position="364"/>
    </location>
</feature>
<proteinExistence type="predicted"/>
<dbReference type="CDD" id="cd18032">
    <property type="entry name" value="DEXHc_RE_I_III_res"/>
    <property type="match status" value="1"/>
</dbReference>
<dbReference type="GO" id="GO:0005829">
    <property type="term" value="C:cytosol"/>
    <property type="evidence" value="ECO:0007669"/>
    <property type="project" value="TreeGrafter"/>
</dbReference>
<organism evidence="2 3">
    <name type="scientific">Pontiella desulfatans</name>
    <dbReference type="NCBI Taxonomy" id="2750659"/>
    <lineage>
        <taxon>Bacteria</taxon>
        <taxon>Pseudomonadati</taxon>
        <taxon>Kiritimatiellota</taxon>
        <taxon>Kiritimatiellia</taxon>
        <taxon>Kiritimatiellales</taxon>
        <taxon>Pontiellaceae</taxon>
        <taxon>Pontiella</taxon>
    </lineage>
</organism>
<dbReference type="PANTHER" id="PTHR47396">
    <property type="entry name" value="TYPE I RESTRICTION ENZYME ECOKI R PROTEIN"/>
    <property type="match status" value="1"/>
</dbReference>
<dbReference type="GO" id="GO:0009307">
    <property type="term" value="P:DNA restriction-modification system"/>
    <property type="evidence" value="ECO:0007669"/>
    <property type="project" value="UniProtKB-KW"/>
</dbReference>
<reference evidence="2 3" key="1">
    <citation type="submission" date="2019-04" db="EMBL/GenBank/DDBJ databases">
        <authorList>
            <person name="Van Vliet M D."/>
        </authorList>
    </citation>
    <scope>NUCLEOTIDE SEQUENCE [LARGE SCALE GENOMIC DNA]</scope>
    <source>
        <strain evidence="2 3">F1</strain>
    </source>
</reference>
<name>A0A6C2UD26_PONDE</name>
<gene>
    <name evidence="2" type="primary">hsdR_4</name>
    <name evidence="2" type="ORF">PDESU_06355</name>
</gene>
<dbReference type="AlphaFoldDB" id="A0A6C2UD26"/>
<evidence type="ECO:0000313" key="3">
    <source>
        <dbReference type="Proteomes" id="UP000366872"/>
    </source>
</evidence>